<dbReference type="EC" id="2.7.8.-" evidence="11"/>
<keyword evidence="6" id="KW-0808">Transferase</keyword>
<accession>A0ABY2WZT4</accession>
<proteinExistence type="predicted"/>
<keyword evidence="10 12" id="KW-0472">Membrane</keyword>
<keyword evidence="15" id="KW-1185">Reference proteome</keyword>
<dbReference type="SUPFAM" id="SSF56024">
    <property type="entry name" value="Phospholipase D/nuclease"/>
    <property type="match status" value="2"/>
</dbReference>
<organism evidence="14 15">
    <name type="scientific">Ruegeria sediminis</name>
    <dbReference type="NCBI Taxonomy" id="2583820"/>
    <lineage>
        <taxon>Bacteria</taxon>
        <taxon>Pseudomonadati</taxon>
        <taxon>Pseudomonadota</taxon>
        <taxon>Alphaproteobacteria</taxon>
        <taxon>Rhodobacterales</taxon>
        <taxon>Roseobacteraceae</taxon>
        <taxon>Ruegeria</taxon>
    </lineage>
</organism>
<name>A0ABY2WZT4_9RHOB</name>
<keyword evidence="9 12" id="KW-1133">Transmembrane helix</keyword>
<dbReference type="InterPro" id="IPR025202">
    <property type="entry name" value="PLD-like_dom"/>
</dbReference>
<evidence type="ECO:0000256" key="11">
    <source>
        <dbReference type="NCBIfam" id="TIGR04265"/>
    </source>
</evidence>
<reference evidence="14 15" key="1">
    <citation type="submission" date="2019-05" db="EMBL/GenBank/DDBJ databases">
        <title>Ruegeria sp. nov., isolated from tidal flat.</title>
        <authorList>
            <person name="Kim W."/>
        </authorList>
    </citation>
    <scope>NUCLEOTIDE SEQUENCE [LARGE SCALE GENOMIC DNA]</scope>
    <source>
        <strain evidence="14 15">CAU 1488</strain>
    </source>
</reference>
<dbReference type="RefSeq" id="WP_138840530.1">
    <property type="nucleotide sequence ID" value="NZ_VCPD01000002.1"/>
</dbReference>
<comment type="function">
    <text evidence="1">Could be a virulence factor.</text>
</comment>
<feature type="transmembrane region" description="Helical" evidence="12">
    <location>
        <begin position="34"/>
        <end position="55"/>
    </location>
</feature>
<feature type="domain" description="PLD phosphodiesterase" evidence="13">
    <location>
        <begin position="208"/>
        <end position="235"/>
    </location>
</feature>
<dbReference type="Proteomes" id="UP001193035">
    <property type="component" value="Unassembled WGS sequence"/>
</dbReference>
<dbReference type="PANTHER" id="PTHR21248:SF22">
    <property type="entry name" value="PHOSPHOLIPASE D"/>
    <property type="match status" value="1"/>
</dbReference>
<evidence type="ECO:0000256" key="9">
    <source>
        <dbReference type="ARBA" id="ARBA00022989"/>
    </source>
</evidence>
<evidence type="ECO:0000256" key="1">
    <source>
        <dbReference type="ARBA" id="ARBA00003145"/>
    </source>
</evidence>
<protein>
    <recommendedName>
        <fullName evidence="11">Cardiolipin synthase</fullName>
        <ecNumber evidence="11">2.7.8.-</ecNumber>
    </recommendedName>
</protein>
<evidence type="ECO:0000256" key="2">
    <source>
        <dbReference type="ARBA" id="ARBA00004236"/>
    </source>
</evidence>
<dbReference type="PANTHER" id="PTHR21248">
    <property type="entry name" value="CARDIOLIPIN SYNTHASE"/>
    <property type="match status" value="1"/>
</dbReference>
<evidence type="ECO:0000256" key="3">
    <source>
        <dbReference type="ARBA" id="ARBA00004613"/>
    </source>
</evidence>
<dbReference type="InterPro" id="IPR001736">
    <property type="entry name" value="PLipase_D/transphosphatidylase"/>
</dbReference>
<feature type="domain" description="PLD phosphodiesterase" evidence="13">
    <location>
        <begin position="384"/>
        <end position="411"/>
    </location>
</feature>
<dbReference type="Gene3D" id="3.30.870.10">
    <property type="entry name" value="Endonuclease Chain A"/>
    <property type="match status" value="2"/>
</dbReference>
<evidence type="ECO:0000313" key="15">
    <source>
        <dbReference type="Proteomes" id="UP001193035"/>
    </source>
</evidence>
<dbReference type="PROSITE" id="PS50035">
    <property type="entry name" value="PLD"/>
    <property type="match status" value="2"/>
</dbReference>
<keyword evidence="7 12" id="KW-0812">Transmembrane</keyword>
<keyword evidence="5" id="KW-0964">Secreted</keyword>
<dbReference type="NCBIfam" id="TIGR04265">
    <property type="entry name" value="bac_cardiolipin"/>
    <property type="match status" value="1"/>
</dbReference>
<dbReference type="Pfam" id="PF13091">
    <property type="entry name" value="PLDc_2"/>
    <property type="match status" value="2"/>
</dbReference>
<evidence type="ECO:0000256" key="6">
    <source>
        <dbReference type="ARBA" id="ARBA00022679"/>
    </source>
</evidence>
<comment type="subcellular location">
    <subcellularLocation>
        <location evidence="2">Cell membrane</location>
    </subcellularLocation>
    <subcellularLocation>
        <location evidence="3">Secreted</location>
    </subcellularLocation>
</comment>
<evidence type="ECO:0000259" key="13">
    <source>
        <dbReference type="PROSITE" id="PS50035"/>
    </source>
</evidence>
<evidence type="ECO:0000256" key="10">
    <source>
        <dbReference type="ARBA" id="ARBA00023136"/>
    </source>
</evidence>
<evidence type="ECO:0000313" key="14">
    <source>
        <dbReference type="EMBL" id="TMV08499.1"/>
    </source>
</evidence>
<dbReference type="InterPro" id="IPR022924">
    <property type="entry name" value="Cardiolipin_synthase"/>
</dbReference>
<dbReference type="CDD" id="cd09155">
    <property type="entry name" value="PLDc_PaCLS_like_1"/>
    <property type="match status" value="1"/>
</dbReference>
<evidence type="ECO:0000256" key="5">
    <source>
        <dbReference type="ARBA" id="ARBA00022525"/>
    </source>
</evidence>
<keyword evidence="4" id="KW-1003">Cell membrane</keyword>
<comment type="caution">
    <text evidence="14">The sequence shown here is derived from an EMBL/GenBank/DDBJ whole genome shotgun (WGS) entry which is preliminary data.</text>
</comment>
<gene>
    <name evidence="14" type="primary">cls</name>
    <name evidence="14" type="ORF">FGK63_05030</name>
</gene>
<sequence length="470" mass="52838">MWTIILSLVVVAFYSLAILFSLRAAQTARTPQGAVGWAVFLLSAPHLAVPLYLFLGHHRFRGYRIARRESEQVVEGIKTFAEIAKADAQTMRINPRPFEKIAHLPVCRGNGADLLIDGEATFRAIFDAIDAAKTYVLIQFYIVRDDELGLELQEKLIDAVKRGVRVRFLTDAVGSYSLPKAYLETMRQAGVEVADPKKKRGPNYRFQLNYRNHRKTVIVDGHTGFIGGHNVGVEYLGQDPTFGPWRDTHLRLHGPIVQQLQLIFTEDWHWACGDDLIALLEWTGEVSEQDMNALIVATGPGDQTETGAMMFFAAISEAKERIWIATPYFVPDLDITSALQNAALRGVDVRILVPEVIDHKIPWLAAFSYFDEIRKCGARVFRYDAGFMHQKVFVVDDTLAAVGTTNLDNRSFRLNFEAMALFFDDRAAEAIASMLSDDFASSTELTRLLREQPSRIRFGAPIARLFSPIL</sequence>
<dbReference type="SMART" id="SM00155">
    <property type="entry name" value="PLDc"/>
    <property type="match status" value="2"/>
</dbReference>
<dbReference type="EMBL" id="VCPD01000002">
    <property type="protein sequence ID" value="TMV08499.1"/>
    <property type="molecule type" value="Genomic_DNA"/>
</dbReference>
<keyword evidence="8" id="KW-0677">Repeat</keyword>
<evidence type="ECO:0000256" key="8">
    <source>
        <dbReference type="ARBA" id="ARBA00022737"/>
    </source>
</evidence>
<evidence type="ECO:0000256" key="4">
    <source>
        <dbReference type="ARBA" id="ARBA00022475"/>
    </source>
</evidence>
<evidence type="ECO:0000256" key="12">
    <source>
        <dbReference type="SAM" id="Phobius"/>
    </source>
</evidence>
<evidence type="ECO:0000256" key="7">
    <source>
        <dbReference type="ARBA" id="ARBA00022692"/>
    </source>
</evidence>